<dbReference type="Proteomes" id="UP000265520">
    <property type="component" value="Unassembled WGS sequence"/>
</dbReference>
<keyword evidence="5" id="KW-1185">Reference proteome</keyword>
<keyword evidence="1" id="KW-0547">Nucleotide-binding</keyword>
<dbReference type="GO" id="GO:0005741">
    <property type="term" value="C:mitochondrial outer membrane"/>
    <property type="evidence" value="ECO:0007669"/>
    <property type="project" value="TreeGrafter"/>
</dbReference>
<keyword evidence="2" id="KW-0067">ATP-binding</keyword>
<dbReference type="InterPro" id="IPR041569">
    <property type="entry name" value="AAA_lid_3"/>
</dbReference>
<protein>
    <submittedName>
        <fullName evidence="4">ATPase family AAA domain-containing protein 1-A-like</fullName>
    </submittedName>
</protein>
<organism evidence="4 5">
    <name type="scientific">Trifolium medium</name>
    <dbReference type="NCBI Taxonomy" id="97028"/>
    <lineage>
        <taxon>Eukaryota</taxon>
        <taxon>Viridiplantae</taxon>
        <taxon>Streptophyta</taxon>
        <taxon>Embryophyta</taxon>
        <taxon>Tracheophyta</taxon>
        <taxon>Spermatophyta</taxon>
        <taxon>Magnoliopsida</taxon>
        <taxon>eudicotyledons</taxon>
        <taxon>Gunneridae</taxon>
        <taxon>Pentapetalae</taxon>
        <taxon>rosids</taxon>
        <taxon>fabids</taxon>
        <taxon>Fabales</taxon>
        <taxon>Fabaceae</taxon>
        <taxon>Papilionoideae</taxon>
        <taxon>50 kb inversion clade</taxon>
        <taxon>NPAAA clade</taxon>
        <taxon>Hologalegina</taxon>
        <taxon>IRL clade</taxon>
        <taxon>Trifolieae</taxon>
        <taxon>Trifolium</taxon>
    </lineage>
</organism>
<dbReference type="EMBL" id="LXQA010055686">
    <property type="protein sequence ID" value="MCI04528.1"/>
    <property type="molecule type" value="Genomic_DNA"/>
</dbReference>
<feature type="non-terminal residue" evidence="4">
    <location>
        <position position="1"/>
    </location>
</feature>
<dbReference type="SUPFAM" id="SSF52540">
    <property type="entry name" value="P-loop containing nucleoside triphosphate hydrolases"/>
    <property type="match status" value="1"/>
</dbReference>
<dbReference type="GO" id="GO:0005524">
    <property type="term" value="F:ATP binding"/>
    <property type="evidence" value="ECO:0007669"/>
    <property type="project" value="UniProtKB-KW"/>
</dbReference>
<sequence length="71" mass="8067">IMVGLPSAENRETILKTLLANEKHDDIDFKELSTMTEGYSGSDLKNLCMTAAYRPLKELIQQEKEKEKVIP</sequence>
<dbReference type="InterPro" id="IPR027417">
    <property type="entry name" value="P-loop_NTPase"/>
</dbReference>
<gene>
    <name evidence="4" type="ORF">A2U01_0025575</name>
</gene>
<dbReference type="Pfam" id="PF17862">
    <property type="entry name" value="AAA_lid_3"/>
    <property type="match status" value="1"/>
</dbReference>
<comment type="caution">
    <text evidence="4">The sequence shown here is derived from an EMBL/GenBank/DDBJ whole genome shotgun (WGS) entry which is preliminary data.</text>
</comment>
<dbReference type="Gene3D" id="1.10.8.60">
    <property type="match status" value="1"/>
</dbReference>
<evidence type="ECO:0000256" key="2">
    <source>
        <dbReference type="ARBA" id="ARBA00022840"/>
    </source>
</evidence>
<feature type="domain" description="AAA ATPase AAA+ lid" evidence="3">
    <location>
        <begin position="26"/>
        <end position="66"/>
    </location>
</feature>
<dbReference type="InterPro" id="IPR051701">
    <property type="entry name" value="Mito_OM_Translocase_MSP1"/>
</dbReference>
<dbReference type="AlphaFoldDB" id="A0A392NXJ0"/>
<proteinExistence type="predicted"/>
<dbReference type="PANTHER" id="PTHR45644:SF83">
    <property type="entry name" value="P-LOOP CONTAINING NUCLEOSIDE TRIPHOSPHATE HYDROLASES SUPERFAMILY PROTEIN"/>
    <property type="match status" value="1"/>
</dbReference>
<evidence type="ECO:0000313" key="5">
    <source>
        <dbReference type="Proteomes" id="UP000265520"/>
    </source>
</evidence>
<evidence type="ECO:0000259" key="3">
    <source>
        <dbReference type="Pfam" id="PF17862"/>
    </source>
</evidence>
<dbReference type="PANTHER" id="PTHR45644">
    <property type="entry name" value="AAA ATPASE, PUTATIVE (AFU_ORTHOLOGUE AFUA_2G12920)-RELATED-RELATED"/>
    <property type="match status" value="1"/>
</dbReference>
<evidence type="ECO:0000313" key="4">
    <source>
        <dbReference type="EMBL" id="MCI04528.1"/>
    </source>
</evidence>
<evidence type="ECO:0000256" key="1">
    <source>
        <dbReference type="ARBA" id="ARBA00022741"/>
    </source>
</evidence>
<name>A0A392NXJ0_9FABA</name>
<accession>A0A392NXJ0</accession>
<reference evidence="4 5" key="1">
    <citation type="journal article" date="2018" name="Front. Plant Sci.">
        <title>Red Clover (Trifolium pratense) and Zigzag Clover (T. medium) - A Picture of Genomic Similarities and Differences.</title>
        <authorList>
            <person name="Dluhosova J."/>
            <person name="Istvanek J."/>
            <person name="Nedelnik J."/>
            <person name="Repkova J."/>
        </authorList>
    </citation>
    <scope>NUCLEOTIDE SEQUENCE [LARGE SCALE GENOMIC DNA]</scope>
    <source>
        <strain evidence="5">cv. 10/8</strain>
        <tissue evidence="4">Leaf</tissue>
    </source>
</reference>